<dbReference type="AlphaFoldDB" id="E2S7T4"/>
<organism evidence="1 2">
    <name type="scientific">Aeromicrobium marinum DSM 15272</name>
    <dbReference type="NCBI Taxonomy" id="585531"/>
    <lineage>
        <taxon>Bacteria</taxon>
        <taxon>Bacillati</taxon>
        <taxon>Actinomycetota</taxon>
        <taxon>Actinomycetes</taxon>
        <taxon>Propionibacteriales</taxon>
        <taxon>Nocardioidaceae</taxon>
        <taxon>Aeromicrobium</taxon>
    </lineage>
</organism>
<protein>
    <recommendedName>
        <fullName evidence="3">ASCH domain-containing protein</fullName>
    </recommendedName>
</protein>
<dbReference type="OrthoDB" id="359066at2"/>
<dbReference type="RefSeq" id="WP_007076658.1">
    <property type="nucleotide sequence ID" value="NZ_CM001024.1"/>
</dbReference>
<accession>E2S7T4</accession>
<comment type="caution">
    <text evidence="1">The sequence shown here is derived from an EMBL/GenBank/DDBJ whole genome shotgun (WGS) entry which is preliminary data.</text>
</comment>
<evidence type="ECO:0000313" key="2">
    <source>
        <dbReference type="Proteomes" id="UP000003111"/>
    </source>
</evidence>
<sequence length="187" mass="20585">MRVLTVRQPWAWAIIHGGKDVENRVRTLGPYRGPVAIHAGRGWSEHACQGWAMRTAVQSSELGYPADDSQTWAADSIERDDKRFVFGAVIGVVDLIGVHDSQDCYDADLRRLAELAREDHPAFQAIPDAGGGGLIGRVRRCSPWAMDEHHHLMLENPRPIEPIPATGRLGLWRPAAGVIDQMQGALA</sequence>
<evidence type="ECO:0008006" key="3">
    <source>
        <dbReference type="Google" id="ProtNLM"/>
    </source>
</evidence>
<evidence type="ECO:0000313" key="1">
    <source>
        <dbReference type="EMBL" id="EFQ84750.1"/>
    </source>
</evidence>
<name>E2S7T4_9ACTN</name>
<keyword evidence="2" id="KW-1185">Reference proteome</keyword>
<dbReference type="eggNOG" id="ENOG5033KJP">
    <property type="taxonomic scope" value="Bacteria"/>
</dbReference>
<dbReference type="Gene3D" id="2.30.130.30">
    <property type="entry name" value="Hypothetical protein"/>
    <property type="match status" value="1"/>
</dbReference>
<dbReference type="STRING" id="585531.HMPREF0063_10091"/>
<dbReference type="EMBL" id="ACLF03000001">
    <property type="protein sequence ID" value="EFQ84750.1"/>
    <property type="molecule type" value="Genomic_DNA"/>
</dbReference>
<reference evidence="1" key="1">
    <citation type="submission" date="2010-08" db="EMBL/GenBank/DDBJ databases">
        <authorList>
            <person name="Muzny D."/>
            <person name="Qin X."/>
            <person name="Buhay C."/>
            <person name="Dugan-Rocha S."/>
            <person name="Ding Y."/>
            <person name="Chen G."/>
            <person name="Hawes A."/>
            <person name="Holder M."/>
            <person name="Jhangiani S."/>
            <person name="Johnson A."/>
            <person name="Khan Z."/>
            <person name="Li Z."/>
            <person name="Liu W."/>
            <person name="Liu X."/>
            <person name="Perez L."/>
            <person name="Shen H."/>
            <person name="Wang Q."/>
            <person name="Watt J."/>
            <person name="Xi L."/>
            <person name="Xin Y."/>
            <person name="Zhou J."/>
            <person name="Deng J."/>
            <person name="Jiang H."/>
            <person name="Liu Y."/>
            <person name="Qu J."/>
            <person name="Song X.-Z."/>
            <person name="Zhang L."/>
            <person name="Villasana D."/>
            <person name="Johnson A."/>
            <person name="Liu J."/>
            <person name="Liyanage D."/>
            <person name="Lorensuhewa L."/>
            <person name="Robinson T."/>
            <person name="Song A."/>
            <person name="Song B.-B."/>
            <person name="Dinh H."/>
            <person name="Thornton R."/>
            <person name="Coyle M."/>
            <person name="Francisco L."/>
            <person name="Jackson L."/>
            <person name="Javaid M."/>
            <person name="Korchina V."/>
            <person name="Kovar C."/>
            <person name="Mata R."/>
            <person name="Mathew T."/>
            <person name="Ngo R."/>
            <person name="Nguyen L."/>
            <person name="Nguyen N."/>
            <person name="Okwuonu G."/>
            <person name="Ongeri F."/>
            <person name="Pham C."/>
            <person name="Simmons D."/>
            <person name="Wilczek-Boney K."/>
            <person name="Hale W."/>
            <person name="Jakkamsetti A."/>
            <person name="Pham P."/>
            <person name="Ruth R."/>
            <person name="San Lucas F."/>
            <person name="Warren J."/>
            <person name="Zhang J."/>
            <person name="Zhao Z."/>
            <person name="Zhou C."/>
            <person name="Zhu D."/>
            <person name="Lee S."/>
            <person name="Bess C."/>
            <person name="Blankenburg K."/>
            <person name="Forbes L."/>
            <person name="Fu Q."/>
            <person name="Gubbala S."/>
            <person name="Hirani K."/>
            <person name="Jayaseelan J.C."/>
            <person name="Lara F."/>
            <person name="Munidasa M."/>
            <person name="Palculict T."/>
            <person name="Patil S."/>
            <person name="Pu L.-L."/>
            <person name="Saada N."/>
            <person name="Tang L."/>
            <person name="Weissenberger G."/>
            <person name="Zhu Y."/>
            <person name="Hemphill L."/>
            <person name="Shang Y."/>
            <person name="Youmans B."/>
            <person name="Ayvaz T."/>
            <person name="Ross M."/>
            <person name="Santibanez J."/>
            <person name="Aqrawi P."/>
            <person name="Gross S."/>
            <person name="Joshi V."/>
            <person name="Fowler G."/>
            <person name="Nazareth L."/>
            <person name="Reid J."/>
            <person name="Worley K."/>
            <person name="Petrosino J."/>
            <person name="Highlander S."/>
            <person name="Gibbs R."/>
        </authorList>
    </citation>
    <scope>NUCLEOTIDE SEQUENCE [LARGE SCALE GENOMIC DNA]</scope>
    <source>
        <strain evidence="1">DSM 15272</strain>
    </source>
</reference>
<dbReference type="Proteomes" id="UP000003111">
    <property type="component" value="Unassembled WGS sequence"/>
</dbReference>
<dbReference type="SUPFAM" id="SSF88697">
    <property type="entry name" value="PUA domain-like"/>
    <property type="match status" value="1"/>
</dbReference>
<proteinExistence type="predicted"/>
<dbReference type="HOGENOM" id="CLU_051256_2_2_11"/>
<dbReference type="InterPro" id="IPR015947">
    <property type="entry name" value="PUA-like_sf"/>
</dbReference>
<gene>
    <name evidence="1" type="ORF">HMPREF0063_10091</name>
</gene>